<dbReference type="GO" id="GO:0008168">
    <property type="term" value="F:methyltransferase activity"/>
    <property type="evidence" value="ECO:0007669"/>
    <property type="project" value="UniProtKB-KW"/>
</dbReference>
<dbReference type="GO" id="GO:0032259">
    <property type="term" value="P:methylation"/>
    <property type="evidence" value="ECO:0007669"/>
    <property type="project" value="UniProtKB-KW"/>
</dbReference>
<evidence type="ECO:0000259" key="1">
    <source>
        <dbReference type="Pfam" id="PF08241"/>
    </source>
</evidence>
<dbReference type="Proteomes" id="UP001500879">
    <property type="component" value="Unassembled WGS sequence"/>
</dbReference>
<dbReference type="SUPFAM" id="SSF53335">
    <property type="entry name" value="S-adenosyl-L-methionine-dependent methyltransferases"/>
    <property type="match status" value="1"/>
</dbReference>
<proteinExistence type="predicted"/>
<dbReference type="CDD" id="cd02440">
    <property type="entry name" value="AdoMet_MTases"/>
    <property type="match status" value="1"/>
</dbReference>
<feature type="domain" description="Methyltransferase type 11" evidence="1">
    <location>
        <begin position="50"/>
        <end position="138"/>
    </location>
</feature>
<name>A0ABP3I8N5_9ACTN</name>
<dbReference type="PANTHER" id="PTHR43591">
    <property type="entry name" value="METHYLTRANSFERASE"/>
    <property type="match status" value="1"/>
</dbReference>
<evidence type="ECO:0000313" key="2">
    <source>
        <dbReference type="EMBL" id="GAA0394092.1"/>
    </source>
</evidence>
<keyword evidence="2" id="KW-0489">Methyltransferase</keyword>
<protein>
    <submittedName>
        <fullName evidence="2">Methyltransferase domain-containing protein</fullName>
    </submittedName>
</protein>
<comment type="caution">
    <text evidence="2">The sequence shown here is derived from an EMBL/GenBank/DDBJ whole genome shotgun (WGS) entry which is preliminary data.</text>
</comment>
<keyword evidence="3" id="KW-1185">Reference proteome</keyword>
<keyword evidence="2" id="KW-0808">Transferase</keyword>
<organism evidence="2 3">
    <name type="scientific">Streptomyces luteireticuli</name>
    <dbReference type="NCBI Taxonomy" id="173858"/>
    <lineage>
        <taxon>Bacteria</taxon>
        <taxon>Bacillati</taxon>
        <taxon>Actinomycetota</taxon>
        <taxon>Actinomycetes</taxon>
        <taxon>Kitasatosporales</taxon>
        <taxon>Streptomycetaceae</taxon>
        <taxon>Streptomyces</taxon>
    </lineage>
</organism>
<dbReference type="InterPro" id="IPR013216">
    <property type="entry name" value="Methyltransf_11"/>
</dbReference>
<gene>
    <name evidence="2" type="ORF">GCM10010357_13730</name>
</gene>
<dbReference type="Gene3D" id="3.40.50.150">
    <property type="entry name" value="Vaccinia Virus protein VP39"/>
    <property type="match status" value="1"/>
</dbReference>
<sequence>MTATTPPPGYAFDNDNSHAAEQHRCLAAAYDGFTVRRLSRLPLGPGSRCLEVGAGGGSVARRLAARVAPAGSVLATDIKPGHVPPSPGLRVTVHDITADPLPENAFDVVHARLVLLHLPEREAVLHRLVRALRPGGWLQLDDFDETTYGPLIPVGGCTDAAAYRAYLDAKVRLLESAGVDLTWGRRAATVMHEAGLTGIDAEPDVQQWRAGSPGTALQVHNTRHLRDRFLAAGLTEGQLDAARRVMTHPDFLATSCLMYSVQGRKPE</sequence>
<accession>A0ABP3I8N5</accession>
<reference evidence="3" key="1">
    <citation type="journal article" date="2019" name="Int. J. Syst. Evol. Microbiol.">
        <title>The Global Catalogue of Microorganisms (GCM) 10K type strain sequencing project: providing services to taxonomists for standard genome sequencing and annotation.</title>
        <authorList>
            <consortium name="The Broad Institute Genomics Platform"/>
            <consortium name="The Broad Institute Genome Sequencing Center for Infectious Disease"/>
            <person name="Wu L."/>
            <person name="Ma J."/>
        </authorList>
    </citation>
    <scope>NUCLEOTIDE SEQUENCE [LARGE SCALE GENOMIC DNA]</scope>
    <source>
        <strain evidence="3">JCM 4788</strain>
    </source>
</reference>
<dbReference type="InterPro" id="IPR029063">
    <property type="entry name" value="SAM-dependent_MTases_sf"/>
</dbReference>
<evidence type="ECO:0000313" key="3">
    <source>
        <dbReference type="Proteomes" id="UP001500879"/>
    </source>
</evidence>
<dbReference type="RefSeq" id="WP_344020974.1">
    <property type="nucleotide sequence ID" value="NZ_BAAABX010000012.1"/>
</dbReference>
<dbReference type="EMBL" id="BAAABX010000012">
    <property type="protein sequence ID" value="GAA0394092.1"/>
    <property type="molecule type" value="Genomic_DNA"/>
</dbReference>
<dbReference type="Pfam" id="PF08241">
    <property type="entry name" value="Methyltransf_11"/>
    <property type="match status" value="1"/>
</dbReference>